<accession>A0A0D7VZ02</accession>
<dbReference type="AlphaFoldDB" id="A0A0D7VZ02"/>
<dbReference type="PROSITE" id="PS51257">
    <property type="entry name" value="PROKAR_LIPOPROTEIN"/>
    <property type="match status" value="1"/>
</dbReference>
<dbReference type="PATRIC" id="fig|1382798.3.peg.1160"/>
<dbReference type="RefSeq" id="WP_044626995.1">
    <property type="nucleotide sequence ID" value="NZ_JTDV01000013.1"/>
</dbReference>
<sequence>MKNLASILCICFMFFSCHEDKDDNVLNSNVNFNFTHVWDGISVTNSEFNTIQFTNANGEQMSIEKLRYLISNITLTNTDNASFSLDGYYLIDVTNNQGLSFTPTASIPPGVYNLSFTFGFNNDDNYQNYPDLNAASWSVPEMLGGGYHYMQLEGKFIDNASAEVGYAYHAIRAVDNSGDELQFTDTFIEVDLGEITVSNNTAVTVEMNIAEWFKTPNTWDLIELNNMLMPNHDAQVMMYENGQNAFSLKSVE</sequence>
<evidence type="ECO:0000313" key="3">
    <source>
        <dbReference type="Proteomes" id="UP000032361"/>
    </source>
</evidence>
<name>A0A0D7VZ02_9FLAO</name>
<organism evidence="2 3">
    <name type="scientific">Neotamlana nanhaiensis</name>
    <dbReference type="NCBI Taxonomy" id="1382798"/>
    <lineage>
        <taxon>Bacteria</taxon>
        <taxon>Pseudomonadati</taxon>
        <taxon>Bacteroidota</taxon>
        <taxon>Flavobacteriia</taxon>
        <taxon>Flavobacteriales</taxon>
        <taxon>Flavobacteriaceae</taxon>
        <taxon>Neotamlana</taxon>
    </lineage>
</organism>
<reference evidence="2 3" key="1">
    <citation type="journal article" date="2015" name="Antonie Van Leeuwenhoek">
        <title>Tamlana nanhaiensis sp. nov., isolated from surface seawater collected from the South China Sea.</title>
        <authorList>
            <person name="Liu X."/>
            <person name="Lai Q."/>
            <person name="Du Y."/>
            <person name="Li G."/>
            <person name="Sun F."/>
            <person name="Shao Z."/>
        </authorList>
    </citation>
    <scope>NUCLEOTIDE SEQUENCE [LARGE SCALE GENOMIC DNA]</scope>
    <source>
        <strain evidence="2 3">FHC16</strain>
    </source>
</reference>
<dbReference type="Proteomes" id="UP000032361">
    <property type="component" value="Unassembled WGS sequence"/>
</dbReference>
<evidence type="ECO:0000313" key="2">
    <source>
        <dbReference type="EMBL" id="KJD31673.1"/>
    </source>
</evidence>
<feature type="domain" description="Copper-binding protein MbnP-like" evidence="1">
    <location>
        <begin position="28"/>
        <end position="222"/>
    </location>
</feature>
<proteinExistence type="predicted"/>
<gene>
    <name evidence="2" type="ORF">PK35_12995</name>
</gene>
<dbReference type="EMBL" id="JTDV01000013">
    <property type="protein sequence ID" value="KJD31673.1"/>
    <property type="molecule type" value="Genomic_DNA"/>
</dbReference>
<evidence type="ECO:0000259" key="1">
    <source>
        <dbReference type="Pfam" id="PF20243"/>
    </source>
</evidence>
<dbReference type="InterPro" id="IPR046863">
    <property type="entry name" value="MbnP-like_dom"/>
</dbReference>
<dbReference type="OrthoDB" id="1422031at2"/>
<protein>
    <recommendedName>
        <fullName evidence="1">Copper-binding protein MbnP-like domain-containing protein</fullName>
    </recommendedName>
</protein>
<keyword evidence="3" id="KW-1185">Reference proteome</keyword>
<dbReference type="STRING" id="1382798.PK35_12995"/>
<dbReference type="Pfam" id="PF20243">
    <property type="entry name" value="MbnP"/>
    <property type="match status" value="1"/>
</dbReference>
<comment type="caution">
    <text evidence="2">The sequence shown here is derived from an EMBL/GenBank/DDBJ whole genome shotgun (WGS) entry which is preliminary data.</text>
</comment>